<sequence length="341" mass="38386">MPNYFALNKEKLLNRRQLLKLGLAGAGIGGAAAIWHKLSAQKQLVRIPPLEMEAVAKSAANPMQVIRDFDYGTPKRENGRTIREFSLTAGTSAIQLNSAVSYNIWDLNGRIPGPTLRAKQGDRVRILFLNKAGHSHSLHFHGIHPAEMDGVRPVSNGSATIYEFDAEPFGVHLYHCHIEPVTRHIAKGLYGMFIIDPPTPRPPADEIALVMAGYDVDDDNHNEYYAFNGLPDYYMDHSIRIYQNQLIRLYVLNIIEFDPAVTFHLHANFFDVYPLGMTLTPNQKTDVITMGVAERHILEFAFRYPGKYMFHPHQDAIAEHGCMGQFEVVADKGSLNQRHNA</sequence>
<keyword evidence="9" id="KW-0560">Oxidoreductase</keyword>
<dbReference type="InterPro" id="IPR011707">
    <property type="entry name" value="Cu-oxidase-like_N"/>
</dbReference>
<organism evidence="15 16">
    <name type="scientific">Chlorogloeopsis fritschii PCC 6912</name>
    <dbReference type="NCBI Taxonomy" id="211165"/>
    <lineage>
        <taxon>Bacteria</taxon>
        <taxon>Bacillati</taxon>
        <taxon>Cyanobacteriota</taxon>
        <taxon>Cyanophyceae</taxon>
        <taxon>Nostocales</taxon>
        <taxon>Chlorogloeopsidaceae</taxon>
        <taxon>Chlorogloeopsis</taxon>
    </lineage>
</organism>
<dbReference type="OrthoDB" id="9757546at2"/>
<comment type="caution">
    <text evidence="15">The sequence shown here is derived from an EMBL/GenBank/DDBJ whole genome shotgun (WGS) entry which is preliminary data.</text>
</comment>
<dbReference type="AlphaFoldDB" id="A0A3S0XKX4"/>
<dbReference type="SUPFAM" id="SSF49503">
    <property type="entry name" value="Cupredoxins"/>
    <property type="match status" value="2"/>
</dbReference>
<feature type="binding site" description="type 1 copper site" evidence="12">
    <location>
        <position position="136"/>
    </location>
    <ligand>
        <name>Cu cation</name>
        <dbReference type="ChEBI" id="CHEBI:23378"/>
        <label>1</label>
    </ligand>
</feature>
<dbReference type="Gene3D" id="2.60.40.420">
    <property type="entry name" value="Cupredoxins - blue copper proteins"/>
    <property type="match status" value="2"/>
</dbReference>
<evidence type="ECO:0000256" key="1">
    <source>
        <dbReference type="ARBA" id="ARBA00001960"/>
    </source>
</evidence>
<evidence type="ECO:0000256" key="5">
    <source>
        <dbReference type="ARBA" id="ARBA00011882"/>
    </source>
</evidence>
<dbReference type="PANTHER" id="PTHR11709:SF394">
    <property type="entry name" value="FI03373P-RELATED"/>
    <property type="match status" value="1"/>
</dbReference>
<dbReference type="InterPro" id="IPR045087">
    <property type="entry name" value="Cu-oxidase_fam"/>
</dbReference>
<evidence type="ECO:0000313" key="15">
    <source>
        <dbReference type="EMBL" id="RUR75072.1"/>
    </source>
</evidence>
<evidence type="ECO:0000256" key="2">
    <source>
        <dbReference type="ARBA" id="ARBA00001973"/>
    </source>
</evidence>
<comment type="subunit">
    <text evidence="4">Homotrimer.</text>
</comment>
<name>A0A3S0XKX4_CHLFR</name>
<dbReference type="EC" id="1.7.2.1" evidence="5"/>
<dbReference type="EMBL" id="RSCJ01000026">
    <property type="protein sequence ID" value="RUR75072.1"/>
    <property type="molecule type" value="Genomic_DNA"/>
</dbReference>
<evidence type="ECO:0000256" key="6">
    <source>
        <dbReference type="ARBA" id="ARBA00017290"/>
    </source>
</evidence>
<evidence type="ECO:0000256" key="3">
    <source>
        <dbReference type="ARBA" id="ARBA00010609"/>
    </source>
</evidence>
<feature type="domain" description="Plastocyanin-like" evidence="14">
    <location>
        <begin position="94"/>
        <end position="198"/>
    </location>
</feature>
<feature type="domain" description="Plastocyanin-like" evidence="13">
    <location>
        <begin position="214"/>
        <end position="329"/>
    </location>
</feature>
<dbReference type="RefSeq" id="WP_016873616.1">
    <property type="nucleotide sequence ID" value="NZ_AJLN01000047.1"/>
</dbReference>
<evidence type="ECO:0000256" key="8">
    <source>
        <dbReference type="ARBA" id="ARBA00022737"/>
    </source>
</evidence>
<accession>A0A3S0XKX4</accession>
<evidence type="ECO:0000259" key="13">
    <source>
        <dbReference type="Pfam" id="PF07731"/>
    </source>
</evidence>
<comment type="similarity">
    <text evidence="3">Belongs to the multicopper oxidase family.</text>
</comment>
<dbReference type="Pfam" id="PF07731">
    <property type="entry name" value="Cu-oxidase_2"/>
    <property type="match status" value="1"/>
</dbReference>
<feature type="binding site" description="type 1 copper site" evidence="12">
    <location>
        <position position="141"/>
    </location>
    <ligand>
        <name>Cu cation</name>
        <dbReference type="ChEBI" id="CHEBI:23378"/>
        <label>1</label>
    </ligand>
</feature>
<dbReference type="InterPro" id="IPR008972">
    <property type="entry name" value="Cupredoxin"/>
</dbReference>
<evidence type="ECO:0000313" key="16">
    <source>
        <dbReference type="Proteomes" id="UP000268857"/>
    </source>
</evidence>
<evidence type="ECO:0000256" key="9">
    <source>
        <dbReference type="ARBA" id="ARBA00023002"/>
    </source>
</evidence>
<dbReference type="PANTHER" id="PTHR11709">
    <property type="entry name" value="MULTI-COPPER OXIDASE"/>
    <property type="match status" value="1"/>
</dbReference>
<dbReference type="Pfam" id="PF07732">
    <property type="entry name" value="Cu-oxidase_3"/>
    <property type="match status" value="1"/>
</dbReference>
<keyword evidence="7 12" id="KW-0479">Metal-binding</keyword>
<feature type="binding site" description="type 1 copper site" evidence="12">
    <location>
        <position position="176"/>
    </location>
    <ligand>
        <name>Cu cation</name>
        <dbReference type="ChEBI" id="CHEBI:23378"/>
        <label>1</label>
    </ligand>
</feature>
<keyword evidence="16" id="KW-1185">Reference proteome</keyword>
<dbReference type="InterPro" id="IPR011706">
    <property type="entry name" value="Cu-oxidase_C"/>
</dbReference>
<dbReference type="STRING" id="211165.GCA_000317285_01059"/>
<dbReference type="Proteomes" id="UP000268857">
    <property type="component" value="Unassembled WGS sequence"/>
</dbReference>
<evidence type="ECO:0000256" key="7">
    <source>
        <dbReference type="ARBA" id="ARBA00022723"/>
    </source>
</evidence>
<dbReference type="InterPro" id="IPR001287">
    <property type="entry name" value="NO2-reductase_Cu"/>
</dbReference>
<evidence type="ECO:0000256" key="11">
    <source>
        <dbReference type="ARBA" id="ARBA00049340"/>
    </source>
</evidence>
<dbReference type="CDD" id="cd11024">
    <property type="entry name" value="CuRO_1_2DMCO_NIR_like"/>
    <property type="match status" value="1"/>
</dbReference>
<protein>
    <recommendedName>
        <fullName evidence="6">Copper-containing nitrite reductase</fullName>
        <ecNumber evidence="5">1.7.2.1</ecNumber>
    </recommendedName>
</protein>
<proteinExistence type="inferred from homology"/>
<comment type="cofactor">
    <cofactor evidence="2 12">
        <name>Cu(2+)</name>
        <dbReference type="ChEBI" id="CHEBI:29036"/>
    </cofactor>
</comment>
<comment type="cofactor">
    <cofactor evidence="1 12">
        <name>Cu(+)</name>
        <dbReference type="ChEBI" id="CHEBI:49552"/>
    </cofactor>
</comment>
<evidence type="ECO:0000256" key="10">
    <source>
        <dbReference type="ARBA" id="ARBA00023008"/>
    </source>
</evidence>
<feature type="binding site" description="type 1 copper site" evidence="12">
    <location>
        <position position="175"/>
    </location>
    <ligand>
        <name>Cu cation</name>
        <dbReference type="ChEBI" id="CHEBI:23378"/>
        <label>1</label>
    </ligand>
</feature>
<evidence type="ECO:0000256" key="12">
    <source>
        <dbReference type="PIRSR" id="PIRSR601287-1"/>
    </source>
</evidence>
<keyword evidence="10 12" id="KW-0186">Copper</keyword>
<dbReference type="GO" id="GO:0005507">
    <property type="term" value="F:copper ion binding"/>
    <property type="evidence" value="ECO:0007669"/>
    <property type="project" value="InterPro"/>
</dbReference>
<evidence type="ECO:0000259" key="14">
    <source>
        <dbReference type="Pfam" id="PF07732"/>
    </source>
</evidence>
<feature type="binding site" description="type 1 copper site" evidence="12">
    <location>
        <position position="184"/>
    </location>
    <ligand>
        <name>Cu cation</name>
        <dbReference type="ChEBI" id="CHEBI:23378"/>
        <label>1</label>
    </ligand>
</feature>
<dbReference type="PRINTS" id="PR00695">
    <property type="entry name" value="CUNO2RDTASE"/>
</dbReference>
<keyword evidence="8" id="KW-0677">Repeat</keyword>
<reference evidence="15 16" key="1">
    <citation type="journal article" date="2019" name="Genome Biol. Evol.">
        <title>Day and night: Metabolic profiles and evolutionary relationships of six axenic non-marine cyanobacteria.</title>
        <authorList>
            <person name="Will S.E."/>
            <person name="Henke P."/>
            <person name="Boedeker C."/>
            <person name="Huang S."/>
            <person name="Brinkmann H."/>
            <person name="Rohde M."/>
            <person name="Jarek M."/>
            <person name="Friedl T."/>
            <person name="Seufert S."/>
            <person name="Schumacher M."/>
            <person name="Overmann J."/>
            <person name="Neumann-Schaal M."/>
            <person name="Petersen J."/>
        </authorList>
    </citation>
    <scope>NUCLEOTIDE SEQUENCE [LARGE SCALE GENOMIC DNA]</scope>
    <source>
        <strain evidence="15 16">PCC 6912</strain>
    </source>
</reference>
<dbReference type="GO" id="GO:0050421">
    <property type="term" value="F:nitrite reductase (NO-forming) activity"/>
    <property type="evidence" value="ECO:0007669"/>
    <property type="project" value="UniProtKB-EC"/>
</dbReference>
<comment type="catalytic activity">
    <reaction evidence="11">
        <text>nitric oxide + Fe(III)-[cytochrome c] + H2O = Fe(II)-[cytochrome c] + nitrite + 2 H(+)</text>
        <dbReference type="Rhea" id="RHEA:15233"/>
        <dbReference type="Rhea" id="RHEA-COMP:10350"/>
        <dbReference type="Rhea" id="RHEA-COMP:14399"/>
        <dbReference type="ChEBI" id="CHEBI:15377"/>
        <dbReference type="ChEBI" id="CHEBI:15378"/>
        <dbReference type="ChEBI" id="CHEBI:16301"/>
        <dbReference type="ChEBI" id="CHEBI:16480"/>
        <dbReference type="ChEBI" id="CHEBI:29033"/>
        <dbReference type="ChEBI" id="CHEBI:29034"/>
        <dbReference type="EC" id="1.7.2.1"/>
    </reaction>
</comment>
<gene>
    <name evidence="15" type="ORF">PCC6912_49150</name>
</gene>
<evidence type="ECO:0000256" key="4">
    <source>
        <dbReference type="ARBA" id="ARBA00011233"/>
    </source>
</evidence>